<evidence type="ECO:0000313" key="2">
    <source>
        <dbReference type="Proteomes" id="UP001196413"/>
    </source>
</evidence>
<gene>
    <name evidence="1" type="ORF">KIN20_019807</name>
</gene>
<sequence length="73" mass="8110">MTFFATPVKPDSTRHLVPAVNNNAATAFNAKSSRIHRAKKHYKDSEFAFGVLLIPLNSNEIGTREEKPLPVDC</sequence>
<accession>A0AAD5MLN4</accession>
<protein>
    <submittedName>
        <fullName evidence="1">Uncharacterized protein</fullName>
    </submittedName>
</protein>
<dbReference type="Proteomes" id="UP001196413">
    <property type="component" value="Unassembled WGS sequence"/>
</dbReference>
<reference evidence="1" key="1">
    <citation type="submission" date="2021-06" db="EMBL/GenBank/DDBJ databases">
        <title>Parelaphostrongylus tenuis whole genome reference sequence.</title>
        <authorList>
            <person name="Garwood T.J."/>
            <person name="Larsen P.A."/>
            <person name="Fountain-Jones N.M."/>
            <person name="Garbe J.R."/>
            <person name="Macchietto M.G."/>
            <person name="Kania S.A."/>
            <person name="Gerhold R.W."/>
            <person name="Richards J.E."/>
            <person name="Wolf T.M."/>
        </authorList>
    </citation>
    <scope>NUCLEOTIDE SEQUENCE</scope>
    <source>
        <strain evidence="1">MNPRO001-30</strain>
        <tissue evidence="1">Meninges</tissue>
    </source>
</reference>
<proteinExistence type="predicted"/>
<dbReference type="EMBL" id="JAHQIW010003952">
    <property type="protein sequence ID" value="KAJ1360755.1"/>
    <property type="molecule type" value="Genomic_DNA"/>
</dbReference>
<keyword evidence="2" id="KW-1185">Reference proteome</keyword>
<organism evidence="1 2">
    <name type="scientific">Parelaphostrongylus tenuis</name>
    <name type="common">Meningeal worm</name>
    <dbReference type="NCBI Taxonomy" id="148309"/>
    <lineage>
        <taxon>Eukaryota</taxon>
        <taxon>Metazoa</taxon>
        <taxon>Ecdysozoa</taxon>
        <taxon>Nematoda</taxon>
        <taxon>Chromadorea</taxon>
        <taxon>Rhabditida</taxon>
        <taxon>Rhabditina</taxon>
        <taxon>Rhabditomorpha</taxon>
        <taxon>Strongyloidea</taxon>
        <taxon>Metastrongylidae</taxon>
        <taxon>Parelaphostrongylus</taxon>
    </lineage>
</organism>
<name>A0AAD5MLN4_PARTN</name>
<evidence type="ECO:0000313" key="1">
    <source>
        <dbReference type="EMBL" id="KAJ1360755.1"/>
    </source>
</evidence>
<comment type="caution">
    <text evidence="1">The sequence shown here is derived from an EMBL/GenBank/DDBJ whole genome shotgun (WGS) entry which is preliminary data.</text>
</comment>
<dbReference type="AlphaFoldDB" id="A0AAD5MLN4"/>